<comment type="caution">
    <text evidence="1">The sequence shown here is derived from an EMBL/GenBank/DDBJ whole genome shotgun (WGS) entry which is preliminary data.</text>
</comment>
<gene>
    <name evidence="1" type="ORF">QO015_001719</name>
</gene>
<dbReference type="EMBL" id="JAUSWJ010000001">
    <property type="protein sequence ID" value="MDQ0516106.1"/>
    <property type="molecule type" value="Genomic_DNA"/>
</dbReference>
<organism evidence="1 2">
    <name type="scientific">Kaistia geumhonensis</name>
    <dbReference type="NCBI Taxonomy" id="410839"/>
    <lineage>
        <taxon>Bacteria</taxon>
        <taxon>Pseudomonadati</taxon>
        <taxon>Pseudomonadota</taxon>
        <taxon>Alphaproteobacteria</taxon>
        <taxon>Hyphomicrobiales</taxon>
        <taxon>Kaistiaceae</taxon>
        <taxon>Kaistia</taxon>
    </lineage>
</organism>
<name>A0ABU0M593_9HYPH</name>
<dbReference type="RefSeq" id="WP_266280040.1">
    <property type="nucleotide sequence ID" value="NZ_JAPKNF010000001.1"/>
</dbReference>
<dbReference type="Proteomes" id="UP001223743">
    <property type="component" value="Unassembled WGS sequence"/>
</dbReference>
<sequence>MFSIFQQWTLLALESQEVIMLRTARLARSDAGAMTEARRMVFEKVDAAEQAMAALMMGQSQLAVVRGYRRRVRANARRLSKG</sequence>
<evidence type="ECO:0000313" key="2">
    <source>
        <dbReference type="Proteomes" id="UP001223743"/>
    </source>
</evidence>
<keyword evidence="2" id="KW-1185">Reference proteome</keyword>
<accession>A0ABU0M593</accession>
<protein>
    <submittedName>
        <fullName evidence="1">Uncharacterized protein</fullName>
    </submittedName>
</protein>
<reference evidence="1 2" key="1">
    <citation type="submission" date="2023-07" db="EMBL/GenBank/DDBJ databases">
        <title>Genomic Encyclopedia of Type Strains, Phase IV (KMG-IV): sequencing the most valuable type-strain genomes for metagenomic binning, comparative biology and taxonomic classification.</title>
        <authorList>
            <person name="Goeker M."/>
        </authorList>
    </citation>
    <scope>NUCLEOTIDE SEQUENCE [LARGE SCALE GENOMIC DNA]</scope>
    <source>
        <strain evidence="1 2">B1-1</strain>
    </source>
</reference>
<evidence type="ECO:0000313" key="1">
    <source>
        <dbReference type="EMBL" id="MDQ0516106.1"/>
    </source>
</evidence>
<proteinExistence type="predicted"/>